<dbReference type="RefSeq" id="WP_150400140.1">
    <property type="nucleotide sequence ID" value="NZ_VXLC01000001.1"/>
</dbReference>
<evidence type="ECO:0008006" key="3">
    <source>
        <dbReference type="Google" id="ProtNLM"/>
    </source>
</evidence>
<reference evidence="1 2" key="1">
    <citation type="submission" date="2019-09" db="EMBL/GenBank/DDBJ databases">
        <authorList>
            <person name="Wang X."/>
        </authorList>
    </citation>
    <scope>NUCLEOTIDE SEQUENCE [LARGE SCALE GENOMIC DNA]</scope>
    <source>
        <strain evidence="1 2">CICC 11023</strain>
    </source>
</reference>
<dbReference type="AlphaFoldDB" id="A0A5N0EMY3"/>
<evidence type="ECO:0000313" key="2">
    <source>
        <dbReference type="Proteomes" id="UP000323876"/>
    </source>
</evidence>
<comment type="caution">
    <text evidence="1">The sequence shown here is derived from an EMBL/GenBank/DDBJ whole genome shotgun (WGS) entry which is preliminary data.</text>
</comment>
<name>A0A5N0EMY3_9NOCA</name>
<dbReference type="OrthoDB" id="4763534at2"/>
<evidence type="ECO:0000313" key="1">
    <source>
        <dbReference type="EMBL" id="KAA8890226.1"/>
    </source>
</evidence>
<protein>
    <recommendedName>
        <fullName evidence="3">WXG100 family type VII secretion target</fullName>
    </recommendedName>
</protein>
<proteinExistence type="predicted"/>
<sequence length="422" mass="45537">MTFSARPGDIYGMGDLSANLAQTVRNATILAKAPVDFSYKGDGAFDNAGLIDTVGIDDAVAIFGSMMASRLTSRSVDLDAVGYELKRASWRYSSTDRTSADKLADSHSKIENYGGYTGYNVDPVNDATTFPAGDSPDVELPAHRESDIRSIIDSSKGILTDIDKNIKEVTAWLHDNVGLGPAGGWSPLEQLIGPLAGNWAELERAGECFSKAGTAAEALASTLKAGNSQLASSWTGKAADAYQDHGLRLANAMAWEGSIGRIAKAVLDATSQEIKDATKTLLDYVNKKVKEELIDKGLKDVFAKVSTSLIPGVGWLFRAKDLYDLGKAIWEIYQHATETLDKMKQVIADAKAVIEALQNPQDAAAKELQGRIDKLKDRYKVDERKQQLELGIDIINAADVSKVTNAPKDKYTAPTGTQAWED</sequence>
<keyword evidence="2" id="KW-1185">Reference proteome</keyword>
<dbReference type="EMBL" id="VXLC01000001">
    <property type="protein sequence ID" value="KAA8890226.1"/>
    <property type="molecule type" value="Genomic_DNA"/>
</dbReference>
<organism evidence="1 2">
    <name type="scientific">Nocardia colli</name>
    <dbReference type="NCBI Taxonomy" id="2545717"/>
    <lineage>
        <taxon>Bacteria</taxon>
        <taxon>Bacillati</taxon>
        <taxon>Actinomycetota</taxon>
        <taxon>Actinomycetes</taxon>
        <taxon>Mycobacteriales</taxon>
        <taxon>Nocardiaceae</taxon>
        <taxon>Nocardia</taxon>
    </lineage>
</organism>
<dbReference type="InterPro" id="IPR036689">
    <property type="entry name" value="ESAT-6-like_sf"/>
</dbReference>
<accession>A0A5N0EMY3</accession>
<gene>
    <name evidence="1" type="ORF">F3087_02645</name>
</gene>
<dbReference type="SUPFAM" id="SSF140453">
    <property type="entry name" value="EsxAB dimer-like"/>
    <property type="match status" value="1"/>
</dbReference>
<dbReference type="Proteomes" id="UP000323876">
    <property type="component" value="Unassembled WGS sequence"/>
</dbReference>